<evidence type="ECO:0000313" key="3">
    <source>
        <dbReference type="RefSeq" id="XP_024887115.1"/>
    </source>
</evidence>
<feature type="compositionally biased region" description="Basic and acidic residues" evidence="1">
    <location>
        <begin position="98"/>
        <end position="109"/>
    </location>
</feature>
<dbReference type="Proteomes" id="UP000504618">
    <property type="component" value="Unplaced"/>
</dbReference>
<dbReference type="GeneID" id="112464390"/>
<name>A0A6J1R2U1_9HYME</name>
<evidence type="ECO:0000313" key="2">
    <source>
        <dbReference type="Proteomes" id="UP000504618"/>
    </source>
</evidence>
<keyword evidence="2" id="KW-1185">Reference proteome</keyword>
<dbReference type="OrthoDB" id="7553944at2759"/>
<protein>
    <submittedName>
        <fullName evidence="3">Protein pxr-1-like isoform X1</fullName>
    </submittedName>
</protein>
<accession>A0A6J1R2U1</accession>
<feature type="compositionally biased region" description="Basic and acidic residues" evidence="1">
    <location>
        <begin position="62"/>
        <end position="90"/>
    </location>
</feature>
<organism evidence="2 3">
    <name type="scientific">Temnothorax curvispinosus</name>
    <dbReference type="NCBI Taxonomy" id="300111"/>
    <lineage>
        <taxon>Eukaryota</taxon>
        <taxon>Metazoa</taxon>
        <taxon>Ecdysozoa</taxon>
        <taxon>Arthropoda</taxon>
        <taxon>Hexapoda</taxon>
        <taxon>Insecta</taxon>
        <taxon>Pterygota</taxon>
        <taxon>Neoptera</taxon>
        <taxon>Endopterygota</taxon>
        <taxon>Hymenoptera</taxon>
        <taxon>Apocrita</taxon>
        <taxon>Aculeata</taxon>
        <taxon>Formicoidea</taxon>
        <taxon>Formicidae</taxon>
        <taxon>Myrmicinae</taxon>
        <taxon>Temnothorax</taxon>
    </lineage>
</organism>
<reference evidence="3" key="1">
    <citation type="submission" date="2025-08" db="UniProtKB">
        <authorList>
            <consortium name="RefSeq"/>
        </authorList>
    </citation>
    <scope>IDENTIFICATION</scope>
    <source>
        <tissue evidence="3">Whole body</tissue>
    </source>
</reference>
<dbReference type="AlphaFoldDB" id="A0A6J1R2U1"/>
<sequence>MEEDGRKGKSGERGNPGENPYQQCRGEEREKRLSDNGAEKIDRLDRVEEKNDATEIPGKLAKSLEHELENERGRRDRRDRRESEENPVARRDRKKEKRDKDDEQADRVRLSKNKGSGSKRTTDSADGDAETGRSAVNEEGKLPASNGKRKGASTGERSDPGEARKRTANPSNPIEYQLSNAHFVELGWTRLPVTKIMRKIVRYEAIPAKPGLNWFKKYRHRGAVYYDDGLTLFSRFHPDGSGELFYPNGVLAIRVYRPENRKCN</sequence>
<feature type="compositionally biased region" description="Basic and acidic residues" evidence="1">
    <location>
        <begin position="25"/>
        <end position="53"/>
    </location>
</feature>
<proteinExistence type="predicted"/>
<dbReference type="RefSeq" id="XP_024887115.1">
    <property type="nucleotide sequence ID" value="XM_025031347.1"/>
</dbReference>
<evidence type="ECO:0000256" key="1">
    <source>
        <dbReference type="SAM" id="MobiDB-lite"/>
    </source>
</evidence>
<feature type="compositionally biased region" description="Basic and acidic residues" evidence="1">
    <location>
        <begin position="1"/>
        <end position="12"/>
    </location>
</feature>
<feature type="compositionally biased region" description="Basic and acidic residues" evidence="1">
    <location>
        <begin position="156"/>
        <end position="165"/>
    </location>
</feature>
<feature type="region of interest" description="Disordered" evidence="1">
    <location>
        <begin position="1"/>
        <end position="173"/>
    </location>
</feature>
<gene>
    <name evidence="3" type="primary">LOC112464390</name>
</gene>